<sequence>MWQQMINQPRPQLAPAVTSMKLLMTPHTAQTSGAAIKDHYREARADEGDHVDGRRVLRRNGQQPNKLI</sequence>
<keyword evidence="3" id="KW-1185">Reference proteome</keyword>
<dbReference type="HOGENOM" id="CLU_2790356_0_0_6"/>
<protein>
    <submittedName>
        <fullName evidence="2">Photorhabdus luminescens subsp. laumondii TTO1 complete genome segment 15/17</fullName>
    </submittedName>
</protein>
<proteinExistence type="predicted"/>
<feature type="compositionally biased region" description="Basic and acidic residues" evidence="1">
    <location>
        <begin position="43"/>
        <end position="55"/>
    </location>
</feature>
<accession>Q7MZ65</accession>
<dbReference type="AlphaFoldDB" id="Q7MZ65"/>
<dbReference type="EMBL" id="BX571873">
    <property type="protein sequence ID" value="CAE16803.1"/>
    <property type="molecule type" value="Genomic_DNA"/>
</dbReference>
<evidence type="ECO:0000313" key="3">
    <source>
        <dbReference type="Proteomes" id="UP000002514"/>
    </source>
</evidence>
<evidence type="ECO:0000256" key="1">
    <source>
        <dbReference type="SAM" id="MobiDB-lite"/>
    </source>
</evidence>
<gene>
    <name evidence="2" type="ordered locus">plu4431</name>
</gene>
<evidence type="ECO:0000313" key="2">
    <source>
        <dbReference type="EMBL" id="CAE16803.1"/>
    </source>
</evidence>
<name>Q7MZ65_PHOLL</name>
<dbReference type="KEGG" id="plu:plu4431"/>
<reference evidence="3" key="1">
    <citation type="journal article" date="2003" name="Nat. Biotechnol.">
        <title>The genome sequence of the entomopathogenic bacterium Photorhabdus luminescens.</title>
        <authorList>
            <person name="Duchaud E."/>
            <person name="Rusniok C."/>
            <person name="Frangeul L."/>
            <person name="Buchrieser C."/>
            <person name="Givaudan A."/>
            <person name="Taourit S."/>
            <person name="Bocs S."/>
            <person name="Boursaux-Eude C."/>
            <person name="Chandler M."/>
            <person name="Charles J.-F."/>
            <person name="Dassa E."/>
            <person name="Derose R."/>
            <person name="Derzelle S."/>
            <person name="Freyssinet G."/>
            <person name="Gaudriault S."/>
            <person name="Medigue C."/>
            <person name="Lanois A."/>
            <person name="Powell K."/>
            <person name="Siguier P."/>
            <person name="Vincent R."/>
            <person name="Wingate V."/>
            <person name="Zouine M."/>
            <person name="Glaser P."/>
            <person name="Boemare N."/>
            <person name="Danchin A."/>
            <person name="Kunst F."/>
        </authorList>
    </citation>
    <scope>NUCLEOTIDE SEQUENCE [LARGE SCALE GENOMIC DNA]</scope>
    <source>
        <strain evidence="3">DSM 15139 / CIP 105565 / TT01</strain>
    </source>
</reference>
<dbReference type="Proteomes" id="UP000002514">
    <property type="component" value="Chromosome"/>
</dbReference>
<organism evidence="2 3">
    <name type="scientific">Photorhabdus laumondii subsp. laumondii (strain DSM 15139 / CIP 105565 / TT01)</name>
    <name type="common">Photorhabdus luminescens subsp. laumondii</name>
    <dbReference type="NCBI Taxonomy" id="243265"/>
    <lineage>
        <taxon>Bacteria</taxon>
        <taxon>Pseudomonadati</taxon>
        <taxon>Pseudomonadota</taxon>
        <taxon>Gammaproteobacteria</taxon>
        <taxon>Enterobacterales</taxon>
        <taxon>Morganellaceae</taxon>
        <taxon>Photorhabdus</taxon>
    </lineage>
</organism>
<feature type="region of interest" description="Disordered" evidence="1">
    <location>
        <begin position="43"/>
        <end position="68"/>
    </location>
</feature>